<dbReference type="Proteomes" id="UP001486565">
    <property type="component" value="Chromosome"/>
</dbReference>
<proteinExistence type="predicted"/>
<accession>A0ABZ2Y7A3</accession>
<dbReference type="EMBL" id="CP121687">
    <property type="protein sequence ID" value="WZL69857.1"/>
    <property type="molecule type" value="Genomic_DNA"/>
</dbReference>
<protein>
    <submittedName>
        <fullName evidence="1">Uncharacterized protein</fullName>
    </submittedName>
</protein>
<evidence type="ECO:0000313" key="1">
    <source>
        <dbReference type="EMBL" id="WZL69857.1"/>
    </source>
</evidence>
<name>A0ABZ2Y7A3_9FIRM</name>
<evidence type="ECO:0000313" key="2">
    <source>
        <dbReference type="Proteomes" id="UP001486565"/>
    </source>
</evidence>
<sequence>MNFNETVTVWKSTEPAKGSFFLILHPQGMSGGAFAVFKIIQADGTTISRTVNRGTVHVLTVDNAVEATVQVQNGPPDQTALVEFMYCDLDLVKAKEGNCCPPPLVCDQFSGFIFHWEAQPFLTWETFFPVKGTLAFKFLASFDPAAHPSATIKVERFKKPDIVRNIPLNVSNTNRCEIPFVLAVDDIRKVTVTASEIDPSNSSLSFILCHQEESAASCCDDPLKCEAGLIFFHPELPSQDIKIWESLIPVKGTFSITNGYDGTLTLNIAFDNKKTFERIIGSGETFTITAKEVKTITIRLNPLPTQSGSFILRYCIQDMPLQKTCKASCCPTPLPCNLLIDSGINTLGEKIPLWISKIPTDGELFFEINGQPQYRTKITIKRFGKPDIVRTIEGEKIFVIRTTDWKGVFAELINGDPSDYSIRIVFCIQEQVCQNAKTVCCPEPVKCEFDDSFFGGIEYPLNKNIVIWESTEPVKGTFAIFNNTLDGVDMTVKIQYMNGCYGTQTLKSKEGFMITDKGIISVSVRFSSENPDARGDVLLETCTQSIEKQCQKDNCCPHPLICQSLFIDANNIRRNQKYLLWHSGFPVEAIMQFSVDDGVSATIIIERYEKSPITDTIHFDRSKVLAADHIKNVFVKVNPESRTGSVSMEVCMLEQLPLKGDENQCL</sequence>
<keyword evidence="2" id="KW-1185">Reference proteome</keyword>
<dbReference type="RefSeq" id="WP_341876845.1">
    <property type="nucleotide sequence ID" value="NZ_CP121687.1"/>
</dbReference>
<gene>
    <name evidence="1" type="ORF">QBE51_13950</name>
</gene>
<reference evidence="1 2" key="1">
    <citation type="submission" date="2023-03" db="EMBL/GenBank/DDBJ databases">
        <title>Novel Species.</title>
        <authorList>
            <person name="Ma S."/>
        </authorList>
    </citation>
    <scope>NUCLEOTIDE SEQUENCE [LARGE SCALE GENOMIC DNA]</scope>
    <source>
        <strain evidence="1 2">LIND6LT2</strain>
    </source>
</reference>
<organism evidence="1 2">
    <name type="scientific">Defluviitalea saccharophila</name>
    <dbReference type="NCBI Taxonomy" id="879970"/>
    <lineage>
        <taxon>Bacteria</taxon>
        <taxon>Bacillati</taxon>
        <taxon>Bacillota</taxon>
        <taxon>Clostridia</taxon>
        <taxon>Lachnospirales</taxon>
        <taxon>Defluviitaleaceae</taxon>
        <taxon>Defluviitalea</taxon>
    </lineage>
</organism>